<organism evidence="4 5">
    <name type="scientific">Actinophytocola glycyrrhizae</name>
    <dbReference type="NCBI Taxonomy" id="2044873"/>
    <lineage>
        <taxon>Bacteria</taxon>
        <taxon>Bacillati</taxon>
        <taxon>Actinomycetota</taxon>
        <taxon>Actinomycetes</taxon>
        <taxon>Pseudonocardiales</taxon>
        <taxon>Pseudonocardiaceae</taxon>
    </lineage>
</organism>
<evidence type="ECO:0000259" key="2">
    <source>
        <dbReference type="Pfam" id="PF01609"/>
    </source>
</evidence>
<dbReference type="PANTHER" id="PTHR30007">
    <property type="entry name" value="PHP DOMAIN PROTEIN"/>
    <property type="match status" value="1"/>
</dbReference>
<proteinExistence type="predicted"/>
<keyword evidence="5" id="KW-1185">Reference proteome</keyword>
<dbReference type="RefSeq" id="WP_378054960.1">
    <property type="nucleotide sequence ID" value="NZ_JBHSIS010000002.1"/>
</dbReference>
<evidence type="ECO:0000313" key="4">
    <source>
        <dbReference type="EMBL" id="MFC4853014.1"/>
    </source>
</evidence>
<feature type="region of interest" description="Disordered" evidence="1">
    <location>
        <begin position="232"/>
        <end position="252"/>
    </location>
</feature>
<dbReference type="NCBIfam" id="NF033580">
    <property type="entry name" value="transpos_IS5_3"/>
    <property type="match status" value="1"/>
</dbReference>
<dbReference type="EMBL" id="JBHSIS010000002">
    <property type="protein sequence ID" value="MFC4853014.1"/>
    <property type="molecule type" value="Genomic_DNA"/>
</dbReference>
<dbReference type="InterPro" id="IPR025161">
    <property type="entry name" value="IS402-like_dom"/>
</dbReference>
<name>A0ABV9S031_9PSEU</name>
<dbReference type="Pfam" id="PF13340">
    <property type="entry name" value="DUF4096"/>
    <property type="match status" value="1"/>
</dbReference>
<dbReference type="PANTHER" id="PTHR30007:SF1">
    <property type="entry name" value="BLR1914 PROTEIN"/>
    <property type="match status" value="1"/>
</dbReference>
<dbReference type="Pfam" id="PF01609">
    <property type="entry name" value="DDE_Tnp_1"/>
    <property type="match status" value="1"/>
</dbReference>
<evidence type="ECO:0000256" key="1">
    <source>
        <dbReference type="SAM" id="MobiDB-lite"/>
    </source>
</evidence>
<dbReference type="InterPro" id="IPR002559">
    <property type="entry name" value="Transposase_11"/>
</dbReference>
<evidence type="ECO:0000259" key="3">
    <source>
        <dbReference type="Pfam" id="PF13340"/>
    </source>
</evidence>
<feature type="domain" description="Transposase IS4-like" evidence="2">
    <location>
        <begin position="93"/>
        <end position="285"/>
    </location>
</feature>
<comment type="caution">
    <text evidence="4">The sequence shown here is derived from an EMBL/GenBank/DDBJ whole genome shotgun (WGS) entry which is preliminary data.</text>
</comment>
<feature type="domain" description="Insertion element IS402-like" evidence="3">
    <location>
        <begin position="7"/>
        <end position="79"/>
    </location>
</feature>
<dbReference type="Proteomes" id="UP001595859">
    <property type="component" value="Unassembled WGS sequence"/>
</dbReference>
<reference evidence="5" key="1">
    <citation type="journal article" date="2019" name="Int. J. Syst. Evol. Microbiol.">
        <title>The Global Catalogue of Microorganisms (GCM) 10K type strain sequencing project: providing services to taxonomists for standard genome sequencing and annotation.</title>
        <authorList>
            <consortium name="The Broad Institute Genomics Platform"/>
            <consortium name="The Broad Institute Genome Sequencing Center for Infectious Disease"/>
            <person name="Wu L."/>
            <person name="Ma J."/>
        </authorList>
    </citation>
    <scope>NUCLEOTIDE SEQUENCE [LARGE SCALE GENOMIC DNA]</scope>
    <source>
        <strain evidence="5">ZS-22-S1</strain>
    </source>
</reference>
<accession>A0ABV9S031</accession>
<sequence>MFDRHDLTDEEWARLEPLLPDRTPCRGGRWMDHRQVINAVLWRTRAGVSWRDVPAEYGNWKTIYNRHYRWASEGVWADILDGLRRGRDQSEGPDWAVAVDGTVVRAHQHATGARRSSSSHRGICRMTNSAVLSAEQVAEREALGRSRGGLTTKIVLAGDSRARPISRVTTAGHRHDSTAFAAVMDGIRIEHAGPGRPRSTPGHLLRDKAFSSKTIREQCRRRGITATIPEKADQIRHRAKRGSRGGRPPAFDAERYKQRNTVERCINKLKGFRAVATRYDKRDFMYQATIDVASIRIWLKDPVS</sequence>
<gene>
    <name evidence="4" type="ORF">ACFPCV_05825</name>
</gene>
<protein>
    <submittedName>
        <fullName evidence="4">IS5 family transposase</fullName>
    </submittedName>
</protein>
<evidence type="ECO:0000313" key="5">
    <source>
        <dbReference type="Proteomes" id="UP001595859"/>
    </source>
</evidence>